<evidence type="ECO:0000256" key="1">
    <source>
        <dbReference type="ARBA" id="ARBA00007801"/>
    </source>
</evidence>
<dbReference type="Pfam" id="PF07976">
    <property type="entry name" value="Phe_hydrox_dim"/>
    <property type="match status" value="1"/>
</dbReference>
<dbReference type="SUPFAM" id="SSF52833">
    <property type="entry name" value="Thioredoxin-like"/>
    <property type="match status" value="1"/>
</dbReference>
<accession>A0A9N9PV76</accession>
<keyword evidence="5" id="KW-1133">Transmembrane helix</keyword>
<evidence type="ECO:0000259" key="7">
    <source>
        <dbReference type="Pfam" id="PF07976"/>
    </source>
</evidence>
<comment type="caution">
    <text evidence="8">The sequence shown here is derived from an EMBL/GenBank/DDBJ whole genome shotgun (WGS) entry which is preliminary data.</text>
</comment>
<evidence type="ECO:0000256" key="2">
    <source>
        <dbReference type="ARBA" id="ARBA00022630"/>
    </source>
</evidence>
<dbReference type="Gene3D" id="3.40.30.20">
    <property type="match status" value="1"/>
</dbReference>
<protein>
    <recommendedName>
        <fullName evidence="10">Phenol 2-monooxygenase</fullName>
    </recommendedName>
</protein>
<dbReference type="Proteomes" id="UP000696280">
    <property type="component" value="Unassembled WGS sequence"/>
</dbReference>
<dbReference type="CDD" id="cd02979">
    <property type="entry name" value="PHOX_C"/>
    <property type="match status" value="1"/>
</dbReference>
<dbReference type="PANTHER" id="PTHR43004:SF7">
    <property type="entry name" value="P-HYDROXYBENZOATE-M-HYDROXYLASE"/>
    <property type="match status" value="1"/>
</dbReference>
<dbReference type="PANTHER" id="PTHR43004">
    <property type="entry name" value="TRK SYSTEM POTASSIUM UPTAKE PROTEIN"/>
    <property type="match status" value="1"/>
</dbReference>
<keyword evidence="5" id="KW-0812">Transmembrane</keyword>
<dbReference type="GO" id="GO:0071949">
    <property type="term" value="F:FAD binding"/>
    <property type="evidence" value="ECO:0007669"/>
    <property type="project" value="InterPro"/>
</dbReference>
<feature type="domain" description="FAD-binding" evidence="6">
    <location>
        <begin position="19"/>
        <end position="378"/>
    </location>
</feature>
<dbReference type="InterPro" id="IPR002938">
    <property type="entry name" value="FAD-bd"/>
</dbReference>
<dbReference type="InterPro" id="IPR050641">
    <property type="entry name" value="RIFMO-like"/>
</dbReference>
<dbReference type="SUPFAM" id="SSF54373">
    <property type="entry name" value="FAD-linked reductases, C-terminal domain"/>
    <property type="match status" value="1"/>
</dbReference>
<gene>
    <name evidence="8" type="ORF">HYFRA_00012026</name>
</gene>
<reference evidence="8" key="1">
    <citation type="submission" date="2021-07" db="EMBL/GenBank/DDBJ databases">
        <authorList>
            <person name="Durling M."/>
        </authorList>
    </citation>
    <scope>NUCLEOTIDE SEQUENCE</scope>
</reference>
<dbReference type="InterPro" id="IPR038220">
    <property type="entry name" value="PHOX_C_sf"/>
</dbReference>
<evidence type="ECO:0000259" key="6">
    <source>
        <dbReference type="Pfam" id="PF01494"/>
    </source>
</evidence>
<keyword evidence="3" id="KW-0274">FAD</keyword>
<dbReference type="EMBL" id="CAJVRL010000075">
    <property type="protein sequence ID" value="CAG8956975.1"/>
    <property type="molecule type" value="Genomic_DNA"/>
</dbReference>
<dbReference type="Gene3D" id="3.30.9.10">
    <property type="entry name" value="D-Amino Acid Oxidase, subunit A, domain 2"/>
    <property type="match status" value="1"/>
</dbReference>
<keyword evidence="5" id="KW-0472">Membrane</keyword>
<dbReference type="Pfam" id="PF01494">
    <property type="entry name" value="FAD_binding_3"/>
    <property type="match status" value="1"/>
</dbReference>
<dbReference type="InterPro" id="IPR036188">
    <property type="entry name" value="FAD/NAD-bd_sf"/>
</dbReference>
<dbReference type="InterPro" id="IPR012941">
    <property type="entry name" value="Phe_hydrox_C_dim_dom"/>
</dbReference>
<evidence type="ECO:0000256" key="4">
    <source>
        <dbReference type="ARBA" id="ARBA00023002"/>
    </source>
</evidence>
<comment type="similarity">
    <text evidence="1">Belongs to the PheA/TfdB FAD monooxygenase family.</text>
</comment>
<evidence type="ECO:0000256" key="5">
    <source>
        <dbReference type="SAM" id="Phobius"/>
    </source>
</evidence>
<keyword evidence="4" id="KW-0560">Oxidoreductase</keyword>
<evidence type="ECO:0000313" key="8">
    <source>
        <dbReference type="EMBL" id="CAG8956975.1"/>
    </source>
</evidence>
<dbReference type="InterPro" id="IPR036249">
    <property type="entry name" value="Thioredoxin-like_sf"/>
</dbReference>
<organism evidence="8 9">
    <name type="scientific">Hymenoscyphus fraxineus</name>
    <dbReference type="NCBI Taxonomy" id="746836"/>
    <lineage>
        <taxon>Eukaryota</taxon>
        <taxon>Fungi</taxon>
        <taxon>Dikarya</taxon>
        <taxon>Ascomycota</taxon>
        <taxon>Pezizomycotina</taxon>
        <taxon>Leotiomycetes</taxon>
        <taxon>Helotiales</taxon>
        <taxon>Helotiaceae</taxon>
        <taxon>Hymenoscyphus</taxon>
    </lineage>
</organism>
<evidence type="ECO:0000256" key="3">
    <source>
        <dbReference type="ARBA" id="ARBA00022827"/>
    </source>
</evidence>
<dbReference type="Gene3D" id="3.50.50.60">
    <property type="entry name" value="FAD/NAD(P)-binding domain"/>
    <property type="match status" value="1"/>
</dbReference>
<evidence type="ECO:0008006" key="10">
    <source>
        <dbReference type="Google" id="ProtNLM"/>
    </source>
</evidence>
<feature type="domain" description="Phenol hydroxylase-like C-terminal dimerisation" evidence="7">
    <location>
        <begin position="427"/>
        <end position="636"/>
    </location>
</feature>
<keyword evidence="2" id="KW-0285">Flavoprotein</keyword>
<sequence length="644" mass="71948">MAPSTAHRGKATSDTVEKYDIVIIGAGPVGLLLSTCLARWGYKIRHIDNRPEPTKTGRADGIQPRSLDLLKNMGLKPDIMAHKPAKVYEVAFWDPTSARDGIHRTGTWASCPSFIDARYPFTTLLHQGMIERVFIKDLKKYGVEVQRPWTIKGFKTDYEGDSVYPVEVDLQHVDGGKMDKVRAKYLFSGEGARSFVREQLKIGIKHKDPIAHVWGVMDGVVKTDFPDIKMKCTIHSEHGSIMVIPREDNMVRLYIQIASSTDKDWNPRKTATEKEVQNSAKKILSPYQIEWERVEWFSVYPIGQGIADKYTLDHRVFMGGDACHTHSPKAGQGMNTAFLDALNLAWKIHHVEGGFADRSLLESYESERKLIAENLLNFDAKYAALFSQKPPAATDVAAASQTSADNDENPFIATFKESCEFTSGYGVAYDANSLNWSPLHKAQSPIINPKGNKLRTGRILINSNVTRVVDANVVHLEQEIPLNGSFRVYVFAGKPSKSKKALEDFAQNISKPSSFLNSYLRSDIDSVSHHEQHNPHSHFFTFCTIFAAKRPEVEISRDVPGVLARYRDHIYADDIFDYKIPDATAWAHAKMGLDQERGGVVVVRPDGYVGIVTSLVEGGGTVDALNSYFGSFCSKKLAEHRANL</sequence>
<name>A0A9N9PV76_9HELO</name>
<dbReference type="GO" id="GO:0016709">
    <property type="term" value="F:oxidoreductase activity, acting on paired donors, with incorporation or reduction of molecular oxygen, NAD(P)H as one donor, and incorporation of one atom of oxygen"/>
    <property type="evidence" value="ECO:0007669"/>
    <property type="project" value="UniProtKB-ARBA"/>
</dbReference>
<proteinExistence type="inferred from homology"/>
<dbReference type="PRINTS" id="PR00420">
    <property type="entry name" value="RNGMNOXGNASE"/>
</dbReference>
<evidence type="ECO:0000313" key="9">
    <source>
        <dbReference type="Proteomes" id="UP000696280"/>
    </source>
</evidence>
<dbReference type="SUPFAM" id="SSF51905">
    <property type="entry name" value="FAD/NAD(P)-binding domain"/>
    <property type="match status" value="1"/>
</dbReference>
<keyword evidence="9" id="KW-1185">Reference proteome</keyword>
<feature type="transmembrane region" description="Helical" evidence="5">
    <location>
        <begin position="21"/>
        <end position="42"/>
    </location>
</feature>
<dbReference type="OrthoDB" id="1716816at2759"/>
<dbReference type="AlphaFoldDB" id="A0A9N9PV76"/>